<dbReference type="SUPFAM" id="SSF46689">
    <property type="entry name" value="Homeodomain-like"/>
    <property type="match status" value="1"/>
</dbReference>
<dbReference type="SMART" id="SM00574">
    <property type="entry name" value="POX"/>
    <property type="match status" value="1"/>
</dbReference>
<keyword evidence="5 8" id="KW-0371">Homeobox</keyword>
<dbReference type="Gene3D" id="1.10.10.60">
    <property type="entry name" value="Homeodomain-like"/>
    <property type="match status" value="1"/>
</dbReference>
<evidence type="ECO:0000256" key="2">
    <source>
        <dbReference type="ARBA" id="ARBA00006454"/>
    </source>
</evidence>
<name>A0A484KYI8_9ASTE</name>
<dbReference type="PROSITE" id="PS50071">
    <property type="entry name" value="HOMEOBOX_2"/>
    <property type="match status" value="1"/>
</dbReference>
<feature type="compositionally biased region" description="Pro residues" evidence="9">
    <location>
        <begin position="487"/>
        <end position="496"/>
    </location>
</feature>
<keyword evidence="3" id="KW-0805">Transcription regulation</keyword>
<reference evidence="11 12" key="1">
    <citation type="submission" date="2018-04" db="EMBL/GenBank/DDBJ databases">
        <authorList>
            <person name="Vogel A."/>
        </authorList>
    </citation>
    <scope>NUCLEOTIDE SEQUENCE [LARGE SCALE GENOMIC DNA]</scope>
</reference>
<keyword evidence="6" id="KW-0804">Transcription</keyword>
<dbReference type="PANTHER" id="PTHR11850">
    <property type="entry name" value="HOMEOBOX PROTEIN TRANSCRIPTION FACTORS"/>
    <property type="match status" value="1"/>
</dbReference>
<dbReference type="Pfam" id="PF07526">
    <property type="entry name" value="POX"/>
    <property type="match status" value="1"/>
</dbReference>
<feature type="compositionally biased region" description="Polar residues" evidence="9">
    <location>
        <begin position="466"/>
        <end position="486"/>
    </location>
</feature>
<dbReference type="InterPro" id="IPR001356">
    <property type="entry name" value="HD"/>
</dbReference>
<gene>
    <name evidence="11" type="ORF">CCAM_LOCUS10253</name>
</gene>
<dbReference type="SMART" id="SM00389">
    <property type="entry name" value="HOX"/>
    <property type="match status" value="1"/>
</dbReference>
<dbReference type="GO" id="GO:0005634">
    <property type="term" value="C:nucleus"/>
    <property type="evidence" value="ECO:0007669"/>
    <property type="project" value="UniProtKB-SubCell"/>
</dbReference>
<evidence type="ECO:0000259" key="10">
    <source>
        <dbReference type="PROSITE" id="PS50071"/>
    </source>
</evidence>
<evidence type="ECO:0000256" key="5">
    <source>
        <dbReference type="ARBA" id="ARBA00023155"/>
    </source>
</evidence>
<feature type="compositionally biased region" description="Basic and acidic residues" evidence="9">
    <location>
        <begin position="1"/>
        <end position="11"/>
    </location>
</feature>
<organism evidence="11 12">
    <name type="scientific">Cuscuta campestris</name>
    <dbReference type="NCBI Taxonomy" id="132261"/>
    <lineage>
        <taxon>Eukaryota</taxon>
        <taxon>Viridiplantae</taxon>
        <taxon>Streptophyta</taxon>
        <taxon>Embryophyta</taxon>
        <taxon>Tracheophyta</taxon>
        <taxon>Spermatophyta</taxon>
        <taxon>Magnoliopsida</taxon>
        <taxon>eudicotyledons</taxon>
        <taxon>Gunneridae</taxon>
        <taxon>Pentapetalae</taxon>
        <taxon>asterids</taxon>
        <taxon>lamiids</taxon>
        <taxon>Solanales</taxon>
        <taxon>Convolvulaceae</taxon>
        <taxon>Cuscuteae</taxon>
        <taxon>Cuscuta</taxon>
        <taxon>Cuscuta subgen. Grammica</taxon>
        <taxon>Cuscuta sect. Cleistogrammica</taxon>
    </lineage>
</organism>
<keyword evidence="12" id="KW-1185">Reference proteome</keyword>
<keyword evidence="4 8" id="KW-0238">DNA-binding</keyword>
<feature type="region of interest" description="Disordered" evidence="9">
    <location>
        <begin position="454"/>
        <end position="500"/>
    </location>
</feature>
<dbReference type="EMBL" id="OOIL02000693">
    <property type="protein sequence ID" value="VFQ68477.1"/>
    <property type="molecule type" value="Genomic_DNA"/>
</dbReference>
<dbReference type="InterPro" id="IPR008422">
    <property type="entry name" value="KN_HD"/>
</dbReference>
<proteinExistence type="inferred from homology"/>
<dbReference type="CDD" id="cd00086">
    <property type="entry name" value="homeodomain"/>
    <property type="match status" value="1"/>
</dbReference>
<comment type="similarity">
    <text evidence="2">Belongs to the TALE/BELL homeobox family.</text>
</comment>
<evidence type="ECO:0000313" key="12">
    <source>
        <dbReference type="Proteomes" id="UP000595140"/>
    </source>
</evidence>
<dbReference type="Proteomes" id="UP000595140">
    <property type="component" value="Unassembled WGS sequence"/>
</dbReference>
<feature type="domain" description="Homeobox" evidence="10">
    <location>
        <begin position="388"/>
        <end position="447"/>
    </location>
</feature>
<sequence>MTQHVPREKLRVQGFDSAPPFQEQEDEGEHHRQQAAYEATGMLSEMFNFSPAALLETSRILPPEWFPGRQEMVTGGDGDCRQQHVSGVNAAAADMQLFLMNPPPPAALQGYDHPAQPGGHSSHFTNSAPGIGGVNVVEGRKLSLSLSPSLHNLEAAEKFREHGGMLLFSQGGGGWGGGGHHHILTGWHDQPAGVGVVNALRNSKYAQAAQELLEEFCGSVGQRGQFTMTGELITPSADQNPTSNNNTTSMSRPPLSSSDGIEHRRRKVKLLSMLDEADKKYGHYRDQMQMVASSFDSIMGIGASKTYTSLAHRAMSRHFRCLKDAIAAQLRHSRELLGEKEEDDDSASVSKGETPRLKILLERSLRQQRAAALVHHQMGHGQQEGCWRPQRGLPERSVNVLRSWLFQHFLHPYPSDAHKKILARQTGLSRSQVSNWFINARVRLWKPMVEDMYQQEAKEEGEESTDSSPNTSAGNHHNNYDDNANTAPPPLPPPPIAAVAPPSSAVVLVTTEMDDDKKCEMNNNDQESGDPSPLLDFEAAGQIIGWSVAAGDGLVRLGTGSSGDISLTLGLRHHENLPGKNAWS</sequence>
<evidence type="ECO:0000256" key="6">
    <source>
        <dbReference type="ARBA" id="ARBA00023163"/>
    </source>
</evidence>
<dbReference type="GO" id="GO:0003677">
    <property type="term" value="F:DNA binding"/>
    <property type="evidence" value="ECO:0007669"/>
    <property type="project" value="UniProtKB-UniRule"/>
</dbReference>
<evidence type="ECO:0000256" key="4">
    <source>
        <dbReference type="ARBA" id="ARBA00023125"/>
    </source>
</evidence>
<protein>
    <recommendedName>
        <fullName evidence="10">Homeobox domain-containing protein</fullName>
    </recommendedName>
</protein>
<dbReference type="InterPro" id="IPR050224">
    <property type="entry name" value="TALE_homeobox"/>
</dbReference>
<comment type="subcellular location">
    <subcellularLocation>
        <location evidence="1 8">Nucleus</location>
    </subcellularLocation>
</comment>
<feature type="DNA-binding region" description="Homeobox" evidence="8">
    <location>
        <begin position="390"/>
        <end position="448"/>
    </location>
</feature>
<dbReference type="Pfam" id="PF05920">
    <property type="entry name" value="Homeobox_KN"/>
    <property type="match status" value="1"/>
</dbReference>
<evidence type="ECO:0000256" key="7">
    <source>
        <dbReference type="ARBA" id="ARBA00023242"/>
    </source>
</evidence>
<dbReference type="GO" id="GO:0006355">
    <property type="term" value="P:regulation of DNA-templated transcription"/>
    <property type="evidence" value="ECO:0007669"/>
    <property type="project" value="InterPro"/>
</dbReference>
<feature type="compositionally biased region" description="Low complexity" evidence="9">
    <location>
        <begin position="240"/>
        <end position="254"/>
    </location>
</feature>
<evidence type="ECO:0000256" key="9">
    <source>
        <dbReference type="SAM" id="MobiDB-lite"/>
    </source>
</evidence>
<evidence type="ECO:0000256" key="1">
    <source>
        <dbReference type="ARBA" id="ARBA00004123"/>
    </source>
</evidence>
<feature type="region of interest" description="Disordered" evidence="9">
    <location>
        <begin position="1"/>
        <end position="32"/>
    </location>
</feature>
<feature type="region of interest" description="Disordered" evidence="9">
    <location>
        <begin position="233"/>
        <end position="261"/>
    </location>
</feature>
<dbReference type="AlphaFoldDB" id="A0A484KYI8"/>
<accession>A0A484KYI8</accession>
<keyword evidence="7 8" id="KW-0539">Nucleus</keyword>
<evidence type="ECO:0000256" key="8">
    <source>
        <dbReference type="PROSITE-ProRule" id="PRU00108"/>
    </source>
</evidence>
<dbReference type="OrthoDB" id="10056939at2759"/>
<evidence type="ECO:0000256" key="3">
    <source>
        <dbReference type="ARBA" id="ARBA00023015"/>
    </source>
</evidence>
<dbReference type="InterPro" id="IPR006563">
    <property type="entry name" value="POX_dom"/>
</dbReference>
<dbReference type="InterPro" id="IPR009057">
    <property type="entry name" value="Homeodomain-like_sf"/>
</dbReference>
<evidence type="ECO:0000313" key="11">
    <source>
        <dbReference type="EMBL" id="VFQ68477.1"/>
    </source>
</evidence>